<evidence type="ECO:0000313" key="3">
    <source>
        <dbReference type="Proteomes" id="UP000242175"/>
    </source>
</evidence>
<gene>
    <name evidence="2" type="ORF">CF386_03490</name>
</gene>
<keyword evidence="3" id="KW-1185">Reference proteome</keyword>
<organism evidence="2 3">
    <name type="scientific">Paraphotobacterium marinum</name>
    <dbReference type="NCBI Taxonomy" id="1755811"/>
    <lineage>
        <taxon>Bacteria</taxon>
        <taxon>Pseudomonadati</taxon>
        <taxon>Pseudomonadota</taxon>
        <taxon>Gammaproteobacteria</taxon>
        <taxon>Vibrionales</taxon>
        <taxon>Vibrionaceae</taxon>
        <taxon>Paraphotobacterium</taxon>
    </lineage>
</organism>
<sequence length="93" mass="11098">MFEIGFNELLLCVVLFIFLGFEKTFFIFVLVKRQLNKAIKYFRVATNESLLNEIQEKVMKLDSLDENTEVGKELKEIKKIFEERTKSVQRPYK</sequence>
<proteinExistence type="predicted"/>
<dbReference type="Proteomes" id="UP000242175">
    <property type="component" value="Chromosome large"/>
</dbReference>
<accession>A0A220VCY4</accession>
<keyword evidence="1" id="KW-0812">Transmembrane</keyword>
<name>A0A220VCY4_9GAMM</name>
<keyword evidence="1" id="KW-1133">Transmembrane helix</keyword>
<protein>
    <submittedName>
        <fullName evidence="2">Uncharacterized protein</fullName>
    </submittedName>
</protein>
<dbReference type="EMBL" id="CP022355">
    <property type="protein sequence ID" value="ASK78160.1"/>
    <property type="molecule type" value="Genomic_DNA"/>
</dbReference>
<dbReference type="KEGG" id="pmai:CF386_03490"/>
<feature type="transmembrane region" description="Helical" evidence="1">
    <location>
        <begin position="6"/>
        <end position="31"/>
    </location>
</feature>
<dbReference type="AlphaFoldDB" id="A0A220VCY4"/>
<reference evidence="2 3" key="1">
    <citation type="journal article" date="2016" name="Int. J. Syst. Evol. Microbiol.">
        <title>Paraphotobacterium marinum gen. nov., sp. nov., a member of the family Vibrionaceae, isolated from surface seawater.</title>
        <authorList>
            <person name="Huang Z."/>
            <person name="Dong C."/>
            <person name="Shao Z."/>
        </authorList>
    </citation>
    <scope>NUCLEOTIDE SEQUENCE [LARGE SCALE GENOMIC DNA]</scope>
    <source>
        <strain evidence="2 3">NSCS20N07D</strain>
    </source>
</reference>
<keyword evidence="1" id="KW-0472">Membrane</keyword>
<dbReference type="RefSeq" id="WP_089073069.1">
    <property type="nucleotide sequence ID" value="NZ_CBCSAM010000010.1"/>
</dbReference>
<evidence type="ECO:0000256" key="1">
    <source>
        <dbReference type="SAM" id="Phobius"/>
    </source>
</evidence>
<evidence type="ECO:0000313" key="2">
    <source>
        <dbReference type="EMBL" id="ASK78160.1"/>
    </source>
</evidence>